<keyword evidence="2" id="KW-1185">Reference proteome</keyword>
<gene>
    <name evidence="1" type="ORF">NQ318_000933</name>
</gene>
<reference evidence="1" key="1">
    <citation type="journal article" date="2023" name="Insect Mol. Biol.">
        <title>Genome sequencing provides insights into the evolution of gene families encoding plant cell wall-degrading enzymes in longhorned beetles.</title>
        <authorList>
            <person name="Shin N.R."/>
            <person name="Okamura Y."/>
            <person name="Kirsch R."/>
            <person name="Pauchet Y."/>
        </authorList>
    </citation>
    <scope>NUCLEOTIDE SEQUENCE</scope>
    <source>
        <strain evidence="1">AMC_N1</strain>
    </source>
</reference>
<evidence type="ECO:0000313" key="1">
    <source>
        <dbReference type="EMBL" id="KAJ8962541.1"/>
    </source>
</evidence>
<protein>
    <submittedName>
        <fullName evidence="1">Uncharacterized protein</fullName>
    </submittedName>
</protein>
<dbReference type="EMBL" id="JAPWTK010000002">
    <property type="protein sequence ID" value="KAJ8962541.1"/>
    <property type="molecule type" value="Genomic_DNA"/>
</dbReference>
<name>A0AAV8ZGP9_9CUCU</name>
<sequence>MSGDTFPTLSSLDKPVKSALKGTRFESVEAVKAKATGSEPADRSGLPALLSTMEKSYGAM</sequence>
<comment type="caution">
    <text evidence="1">The sequence shown here is derived from an EMBL/GenBank/DDBJ whole genome shotgun (WGS) entry which is preliminary data.</text>
</comment>
<evidence type="ECO:0000313" key="2">
    <source>
        <dbReference type="Proteomes" id="UP001162162"/>
    </source>
</evidence>
<organism evidence="1 2">
    <name type="scientific">Aromia moschata</name>
    <dbReference type="NCBI Taxonomy" id="1265417"/>
    <lineage>
        <taxon>Eukaryota</taxon>
        <taxon>Metazoa</taxon>
        <taxon>Ecdysozoa</taxon>
        <taxon>Arthropoda</taxon>
        <taxon>Hexapoda</taxon>
        <taxon>Insecta</taxon>
        <taxon>Pterygota</taxon>
        <taxon>Neoptera</taxon>
        <taxon>Endopterygota</taxon>
        <taxon>Coleoptera</taxon>
        <taxon>Polyphaga</taxon>
        <taxon>Cucujiformia</taxon>
        <taxon>Chrysomeloidea</taxon>
        <taxon>Cerambycidae</taxon>
        <taxon>Cerambycinae</taxon>
        <taxon>Callichromatini</taxon>
        <taxon>Aromia</taxon>
    </lineage>
</organism>
<dbReference type="Proteomes" id="UP001162162">
    <property type="component" value="Unassembled WGS sequence"/>
</dbReference>
<proteinExistence type="predicted"/>
<accession>A0AAV8ZGP9</accession>
<dbReference type="AlphaFoldDB" id="A0AAV8ZGP9"/>